<evidence type="ECO:0000256" key="3">
    <source>
        <dbReference type="ARBA" id="ARBA00022808"/>
    </source>
</evidence>
<dbReference type="EMBL" id="JACSIT010000084">
    <property type="protein sequence ID" value="MBC6993981.1"/>
    <property type="molecule type" value="Genomic_DNA"/>
</dbReference>
<feature type="binding site" evidence="5">
    <location>
        <position position="251"/>
    </location>
    <ligand>
        <name>Mn(2+)</name>
        <dbReference type="ChEBI" id="CHEBI:29035"/>
        <label>2</label>
    </ligand>
</feature>
<comment type="function">
    <text evidence="5">Catalyzes the conversion of N-formimidoyl-L-glutamate to L-glutamate and formamide.</text>
</comment>
<comment type="cofactor">
    <cofactor evidence="5">
        <name>Mn(2+)</name>
        <dbReference type="ChEBI" id="CHEBI:29035"/>
    </cofactor>
    <text evidence="5">Binds 2 manganese ions per subunit.</text>
</comment>
<keyword evidence="2 5" id="KW-0378">Hydrolase</keyword>
<protein>
    <recommendedName>
        <fullName evidence="5 6">Formimidoylglutamase</fullName>
        <ecNumber evidence="5 6">3.5.3.8</ecNumber>
    </recommendedName>
    <alternativeName>
        <fullName evidence="5">Formiminoglutamase</fullName>
    </alternativeName>
    <alternativeName>
        <fullName evidence="5">Formiminoglutamate hydrolase</fullName>
    </alternativeName>
</protein>
<dbReference type="PANTHER" id="PTHR11358">
    <property type="entry name" value="ARGINASE/AGMATINASE"/>
    <property type="match status" value="1"/>
</dbReference>
<dbReference type="Pfam" id="PF00491">
    <property type="entry name" value="Arginase"/>
    <property type="match status" value="1"/>
</dbReference>
<evidence type="ECO:0000256" key="2">
    <source>
        <dbReference type="ARBA" id="ARBA00022801"/>
    </source>
</evidence>
<comment type="pathway">
    <text evidence="5">Amino-acid degradation; L-histidine degradation into L-glutamate; L-glutamate from N-formimidoyl-L-glutamate (hydrolase route): step 1/1.</text>
</comment>
<feature type="binding site" evidence="5">
    <location>
        <position position="249"/>
    </location>
    <ligand>
        <name>Mn(2+)</name>
        <dbReference type="ChEBI" id="CHEBI:29035"/>
        <label>1</label>
    </ligand>
</feature>
<dbReference type="GO" id="GO:0019556">
    <property type="term" value="P:L-histidine catabolic process to glutamate and formamide"/>
    <property type="evidence" value="ECO:0007669"/>
    <property type="project" value="UniProtKB-UniRule"/>
</dbReference>
<dbReference type="InterPro" id="IPR023696">
    <property type="entry name" value="Ureohydrolase_dom_sf"/>
</dbReference>
<organism evidence="9 10">
    <name type="scientific">Neolewinella lacunae</name>
    <dbReference type="NCBI Taxonomy" id="1517758"/>
    <lineage>
        <taxon>Bacteria</taxon>
        <taxon>Pseudomonadati</taxon>
        <taxon>Bacteroidota</taxon>
        <taxon>Saprospiria</taxon>
        <taxon>Saprospirales</taxon>
        <taxon>Lewinellaceae</taxon>
        <taxon>Neolewinella</taxon>
    </lineage>
</organism>
<evidence type="ECO:0000256" key="5">
    <source>
        <dbReference type="HAMAP-Rule" id="MF_00737"/>
    </source>
</evidence>
<feature type="binding site" evidence="5">
    <location>
        <position position="158"/>
    </location>
    <ligand>
        <name>Mn(2+)</name>
        <dbReference type="ChEBI" id="CHEBI:29035"/>
        <label>2</label>
    </ligand>
</feature>
<feature type="binding site" evidence="5">
    <location>
        <position position="160"/>
    </location>
    <ligand>
        <name>Mn(2+)</name>
        <dbReference type="ChEBI" id="CHEBI:29035"/>
        <label>2</label>
    </ligand>
</feature>
<dbReference type="EC" id="3.5.3.8" evidence="5 6"/>
<evidence type="ECO:0000313" key="10">
    <source>
        <dbReference type="Proteomes" id="UP000650081"/>
    </source>
</evidence>
<evidence type="ECO:0000256" key="7">
    <source>
        <dbReference type="PROSITE-ProRule" id="PRU00742"/>
    </source>
</evidence>
<dbReference type="InterPro" id="IPR006035">
    <property type="entry name" value="Ureohydrolase"/>
</dbReference>
<dbReference type="SUPFAM" id="SSF52768">
    <property type="entry name" value="Arginase/deacetylase"/>
    <property type="match status" value="1"/>
</dbReference>
<feature type="binding site" evidence="5">
    <location>
        <position position="249"/>
    </location>
    <ligand>
        <name>Mn(2+)</name>
        <dbReference type="ChEBI" id="CHEBI:29035"/>
        <label>2</label>
    </ligand>
</feature>
<feature type="binding site" evidence="5">
    <location>
        <position position="130"/>
    </location>
    <ligand>
        <name>Mn(2+)</name>
        <dbReference type="ChEBI" id="CHEBI:29035"/>
        <label>1</label>
    </ligand>
</feature>
<proteinExistence type="inferred from homology"/>
<comment type="similarity">
    <text evidence="5 7 8">Belongs to the arginase family.</text>
</comment>
<keyword evidence="1 5" id="KW-0479">Metal-binding</keyword>
<dbReference type="PRINTS" id="PR00116">
    <property type="entry name" value="ARGINASE"/>
</dbReference>
<dbReference type="InterPro" id="IPR005923">
    <property type="entry name" value="HutG"/>
</dbReference>
<keyword evidence="4 5" id="KW-0464">Manganese</keyword>
<dbReference type="PANTHER" id="PTHR11358:SF35">
    <property type="entry name" value="FORMIMIDOYLGLUTAMASE"/>
    <property type="match status" value="1"/>
</dbReference>
<dbReference type="Proteomes" id="UP000650081">
    <property type="component" value="Unassembled WGS sequence"/>
</dbReference>
<name>A0A923PJT0_9BACT</name>
<dbReference type="PROSITE" id="PS01053">
    <property type="entry name" value="ARGINASE_1"/>
    <property type="match status" value="1"/>
</dbReference>
<evidence type="ECO:0000256" key="4">
    <source>
        <dbReference type="ARBA" id="ARBA00023211"/>
    </source>
</evidence>
<evidence type="ECO:0000256" key="6">
    <source>
        <dbReference type="NCBIfam" id="TIGR01227"/>
    </source>
</evidence>
<dbReference type="HAMAP" id="MF_00737">
    <property type="entry name" value="Formimidoylglutam"/>
    <property type="match status" value="1"/>
</dbReference>
<keyword evidence="3 5" id="KW-0369">Histidine metabolism</keyword>
<dbReference type="GO" id="GO:0033389">
    <property type="term" value="P:putrescine biosynthetic process from arginine, via agmatine"/>
    <property type="evidence" value="ECO:0007669"/>
    <property type="project" value="TreeGrafter"/>
</dbReference>
<dbReference type="Gene3D" id="3.40.800.10">
    <property type="entry name" value="Ureohydrolase domain"/>
    <property type="match status" value="1"/>
</dbReference>
<evidence type="ECO:0000256" key="8">
    <source>
        <dbReference type="RuleBase" id="RU003684"/>
    </source>
</evidence>
<comment type="catalytic activity">
    <reaction evidence="5">
        <text>N-formimidoyl-L-glutamate + H2O = formamide + L-glutamate</text>
        <dbReference type="Rhea" id="RHEA:22492"/>
        <dbReference type="ChEBI" id="CHEBI:15377"/>
        <dbReference type="ChEBI" id="CHEBI:16397"/>
        <dbReference type="ChEBI" id="CHEBI:29985"/>
        <dbReference type="ChEBI" id="CHEBI:58928"/>
        <dbReference type="EC" id="3.5.3.8"/>
    </reaction>
</comment>
<feature type="binding site" evidence="5">
    <location>
        <position position="162"/>
    </location>
    <ligand>
        <name>Mn(2+)</name>
        <dbReference type="ChEBI" id="CHEBI:29035"/>
        <label>1</label>
    </ligand>
</feature>
<dbReference type="PROSITE" id="PS51409">
    <property type="entry name" value="ARGINASE_2"/>
    <property type="match status" value="1"/>
</dbReference>
<dbReference type="GO" id="GO:0008783">
    <property type="term" value="F:agmatinase activity"/>
    <property type="evidence" value="ECO:0007669"/>
    <property type="project" value="TreeGrafter"/>
</dbReference>
<dbReference type="GO" id="GO:0050415">
    <property type="term" value="F:formimidoylglutamase activity"/>
    <property type="evidence" value="ECO:0007669"/>
    <property type="project" value="UniProtKB-UniRule"/>
</dbReference>
<dbReference type="NCBIfam" id="TIGR01227">
    <property type="entry name" value="hutG"/>
    <property type="match status" value="1"/>
</dbReference>
<sequence length="330" mass="34613">MTNYLPPSAAAWTGRQTDPTLGPEYWYQKMELLDLRQAISADPPDLALLGYACEEGVRRNQGRLGAAAGASEARRSMGSLANHLGPLRIADAGDITCLAGDLESTQESFGRAIVRLLAAGIFPIGIGGGHDIAWAHYLGIRSALAGRPGTRLGVINFDAHFDLRSFADGPTSGTPFHQILVDGAGQHGYLAIGIQRAANPPSLFQTAERLGARFLPLEACGANAQDVQAAITLVQHFAAAYDHLYLSIDIDGFSAAMAPGVSAPSPVGLEASFFFPVLAAVLGTGKVISCDLAEYNPRFDRDGITGRLVARAVEGIARAAFNSGVIKTGA</sequence>
<dbReference type="InterPro" id="IPR020855">
    <property type="entry name" value="Ureohydrolase_Mn_BS"/>
</dbReference>
<comment type="caution">
    <text evidence="9">The sequence shown here is derived from an EMBL/GenBank/DDBJ whole genome shotgun (WGS) entry which is preliminary data.</text>
</comment>
<dbReference type="CDD" id="cd09988">
    <property type="entry name" value="Formimidoylglutamase"/>
    <property type="match status" value="1"/>
</dbReference>
<feature type="binding site" evidence="5">
    <location>
        <position position="158"/>
    </location>
    <ligand>
        <name>Mn(2+)</name>
        <dbReference type="ChEBI" id="CHEBI:29035"/>
        <label>1</label>
    </ligand>
</feature>
<evidence type="ECO:0000313" key="9">
    <source>
        <dbReference type="EMBL" id="MBC6993981.1"/>
    </source>
</evidence>
<dbReference type="AlphaFoldDB" id="A0A923PJT0"/>
<accession>A0A923PJT0</accession>
<reference evidence="9" key="1">
    <citation type="submission" date="2020-08" db="EMBL/GenBank/DDBJ databases">
        <title>Lewinella bacteria from marine environments.</title>
        <authorList>
            <person name="Zhong Y."/>
        </authorList>
    </citation>
    <scope>NUCLEOTIDE SEQUENCE</scope>
    <source>
        <strain evidence="9">KCTC 42187</strain>
    </source>
</reference>
<dbReference type="GO" id="GO:0030145">
    <property type="term" value="F:manganese ion binding"/>
    <property type="evidence" value="ECO:0007669"/>
    <property type="project" value="UniProtKB-UniRule"/>
</dbReference>
<evidence type="ECO:0000256" key="1">
    <source>
        <dbReference type="ARBA" id="ARBA00022723"/>
    </source>
</evidence>
<gene>
    <name evidence="5 9" type="primary">hutG</name>
    <name evidence="9" type="ORF">H9S92_07400</name>
</gene>
<dbReference type="RefSeq" id="WP_187466075.1">
    <property type="nucleotide sequence ID" value="NZ_JACSIT010000084.1"/>
</dbReference>
<keyword evidence="10" id="KW-1185">Reference proteome</keyword>